<feature type="transmembrane region" description="Helical" evidence="1">
    <location>
        <begin position="103"/>
        <end position="123"/>
    </location>
</feature>
<evidence type="ECO:0000313" key="3">
    <source>
        <dbReference type="Proteomes" id="UP000076577"/>
    </source>
</evidence>
<evidence type="ECO:0000256" key="1">
    <source>
        <dbReference type="SAM" id="Phobius"/>
    </source>
</evidence>
<keyword evidence="1" id="KW-0472">Membrane</keyword>
<dbReference type="EMBL" id="LMCB01000034">
    <property type="protein sequence ID" value="KZL17326.1"/>
    <property type="molecule type" value="Genomic_DNA"/>
</dbReference>
<accession>A0A165X3V8</accession>
<gene>
    <name evidence="2" type="ORF">PsAD2_03195</name>
</gene>
<proteinExistence type="predicted"/>
<keyword evidence="3" id="KW-1185">Reference proteome</keyword>
<dbReference type="AlphaFoldDB" id="A0A165X3V8"/>
<evidence type="ECO:0000313" key="2">
    <source>
        <dbReference type="EMBL" id="KZL17326.1"/>
    </source>
</evidence>
<feature type="transmembrane region" description="Helical" evidence="1">
    <location>
        <begin position="36"/>
        <end position="55"/>
    </location>
</feature>
<sequence>MNNKTGLIFIAALVLLGAYFSINPSPYLFLELGPFELAQALLMVASTLVWGRLAINKKKQAVQGESIHYTIAVFFAMLSFVVLGRETSFLKVYGAERSLELGLMILTGVIVTPILGVVVIKWLRNISCSWQLFRGFMATPNFFWAIASFVFVLLGDFFEKELLPIQSNLVWEEMFELMGYFAILVAGLISEDSVSSAKAIGQEVAITEAIS</sequence>
<dbReference type="OrthoDB" id="9921005at2"/>
<keyword evidence="1" id="KW-1133">Transmembrane helix</keyword>
<name>A0A165X3V8_9HYPH</name>
<reference evidence="2 3" key="1">
    <citation type="journal article" date="2016" name="Front. Microbiol.">
        <title>Comparative Genomic Analysis Reveals a Diverse Repertoire of Genes Involved in Prokaryote-Eukaryote Interactions within the Pseudovibrio Genus.</title>
        <authorList>
            <person name="Romano S."/>
            <person name="Fernandez-Guerra A."/>
            <person name="Reen F.J."/>
            <person name="Glockner F.O."/>
            <person name="Crowley S.P."/>
            <person name="O'Sullivan O."/>
            <person name="Cotter P.D."/>
            <person name="Adams C."/>
            <person name="Dobson A.D."/>
            <person name="O'Gara F."/>
        </authorList>
    </citation>
    <scope>NUCLEOTIDE SEQUENCE [LARGE SCALE GENOMIC DNA]</scope>
    <source>
        <strain evidence="2 3">Ad2</strain>
    </source>
</reference>
<feature type="transmembrane region" description="Helical" evidence="1">
    <location>
        <begin position="135"/>
        <end position="154"/>
    </location>
</feature>
<organism evidence="2 3">
    <name type="scientific">Pseudovibrio axinellae</name>
    <dbReference type="NCBI Taxonomy" id="989403"/>
    <lineage>
        <taxon>Bacteria</taxon>
        <taxon>Pseudomonadati</taxon>
        <taxon>Pseudomonadota</taxon>
        <taxon>Alphaproteobacteria</taxon>
        <taxon>Hyphomicrobiales</taxon>
        <taxon>Stappiaceae</taxon>
        <taxon>Pseudovibrio</taxon>
    </lineage>
</organism>
<feature type="transmembrane region" description="Helical" evidence="1">
    <location>
        <begin position="67"/>
        <end position="83"/>
    </location>
</feature>
<protein>
    <submittedName>
        <fullName evidence="2">Uncharacterized protein</fullName>
    </submittedName>
</protein>
<comment type="caution">
    <text evidence="2">The sequence shown here is derived from an EMBL/GenBank/DDBJ whole genome shotgun (WGS) entry which is preliminary data.</text>
</comment>
<dbReference type="Proteomes" id="UP000076577">
    <property type="component" value="Unassembled WGS sequence"/>
</dbReference>
<dbReference type="PATRIC" id="fig|989403.3.peg.3423"/>
<dbReference type="RefSeq" id="WP_068007957.1">
    <property type="nucleotide sequence ID" value="NZ_FOFM01000002.1"/>
</dbReference>
<keyword evidence="1" id="KW-0812">Transmembrane</keyword>